<protein>
    <submittedName>
        <fullName evidence="1">Uncharacterized protein</fullName>
    </submittedName>
</protein>
<name>A0A251N7B6_PRUPE</name>
<proteinExistence type="predicted"/>
<dbReference type="EMBL" id="CM007657">
    <property type="protein sequence ID" value="ONH95203.1"/>
    <property type="molecule type" value="Genomic_DNA"/>
</dbReference>
<evidence type="ECO:0000313" key="1">
    <source>
        <dbReference type="EMBL" id="ONH95203.1"/>
    </source>
</evidence>
<organism evidence="1 2">
    <name type="scientific">Prunus persica</name>
    <name type="common">Peach</name>
    <name type="synonym">Amygdalus persica</name>
    <dbReference type="NCBI Taxonomy" id="3760"/>
    <lineage>
        <taxon>Eukaryota</taxon>
        <taxon>Viridiplantae</taxon>
        <taxon>Streptophyta</taxon>
        <taxon>Embryophyta</taxon>
        <taxon>Tracheophyta</taxon>
        <taxon>Spermatophyta</taxon>
        <taxon>Magnoliopsida</taxon>
        <taxon>eudicotyledons</taxon>
        <taxon>Gunneridae</taxon>
        <taxon>Pentapetalae</taxon>
        <taxon>rosids</taxon>
        <taxon>fabids</taxon>
        <taxon>Rosales</taxon>
        <taxon>Rosaceae</taxon>
        <taxon>Amygdaloideae</taxon>
        <taxon>Amygdaleae</taxon>
        <taxon>Prunus</taxon>
    </lineage>
</organism>
<keyword evidence="2" id="KW-1185">Reference proteome</keyword>
<sequence>MEQSRRIFEDKCKKKVDWSKLCKPIDQPAICPYLKPLRCPYILQKNGRLTKLTTLPVMYYFIAVDTNVKFILHSFPLL</sequence>
<dbReference type="AlphaFoldDB" id="A0A251N7B6"/>
<dbReference type="Gramene" id="ONH95203">
    <property type="protein sequence ID" value="ONH95203"/>
    <property type="gene ID" value="PRUPE_7G056600"/>
</dbReference>
<gene>
    <name evidence="1" type="ORF">PRUPE_7G056600</name>
</gene>
<accession>A0A251N7B6</accession>
<dbReference type="Proteomes" id="UP000006882">
    <property type="component" value="Chromosome G7"/>
</dbReference>
<evidence type="ECO:0000313" key="2">
    <source>
        <dbReference type="Proteomes" id="UP000006882"/>
    </source>
</evidence>
<reference evidence="1 2" key="1">
    <citation type="journal article" date="2013" name="Nat. Genet.">
        <title>The high-quality draft genome of peach (Prunus persica) identifies unique patterns of genetic diversity, domestication and genome evolution.</title>
        <authorList>
            <consortium name="International Peach Genome Initiative"/>
            <person name="Verde I."/>
            <person name="Abbott A.G."/>
            <person name="Scalabrin S."/>
            <person name="Jung S."/>
            <person name="Shu S."/>
            <person name="Marroni F."/>
            <person name="Zhebentyayeva T."/>
            <person name="Dettori M.T."/>
            <person name="Grimwood J."/>
            <person name="Cattonaro F."/>
            <person name="Zuccolo A."/>
            <person name="Rossini L."/>
            <person name="Jenkins J."/>
            <person name="Vendramin E."/>
            <person name="Meisel L.A."/>
            <person name="Decroocq V."/>
            <person name="Sosinski B."/>
            <person name="Prochnik S."/>
            <person name="Mitros T."/>
            <person name="Policriti A."/>
            <person name="Cipriani G."/>
            <person name="Dondini L."/>
            <person name="Ficklin S."/>
            <person name="Goodstein D.M."/>
            <person name="Xuan P."/>
            <person name="Del Fabbro C."/>
            <person name="Aramini V."/>
            <person name="Copetti D."/>
            <person name="Gonzalez S."/>
            <person name="Horner D.S."/>
            <person name="Falchi R."/>
            <person name="Lucas S."/>
            <person name="Mica E."/>
            <person name="Maldonado J."/>
            <person name="Lazzari B."/>
            <person name="Bielenberg D."/>
            <person name="Pirona R."/>
            <person name="Miculan M."/>
            <person name="Barakat A."/>
            <person name="Testolin R."/>
            <person name="Stella A."/>
            <person name="Tartarini S."/>
            <person name="Tonutti P."/>
            <person name="Arus P."/>
            <person name="Orellana A."/>
            <person name="Wells C."/>
            <person name="Main D."/>
            <person name="Vizzotto G."/>
            <person name="Silva H."/>
            <person name="Salamini F."/>
            <person name="Schmutz J."/>
            <person name="Morgante M."/>
            <person name="Rokhsar D.S."/>
        </authorList>
    </citation>
    <scope>NUCLEOTIDE SEQUENCE [LARGE SCALE GENOMIC DNA]</scope>
    <source>
        <strain evidence="2">cv. Nemared</strain>
    </source>
</reference>